<sequence length="190" mass="20841">MPRQVDHRQRRAQITDAVLRIAARRGLGDVTMSEVAAEAGVSKGRVQHYFGSKERLLLHTGRRLRERVGARLLPESPRDGALPVLTRLLHAVLPTAEEARVDALAGKALFSVALGMPELREEYRRGTAELRGLLADLLVKAGGAAEDADRHAAALLGLTEYLSDALLLEETTAPEARRRLDAQIAEFLDR</sequence>
<dbReference type="InterPro" id="IPR050109">
    <property type="entry name" value="HTH-type_TetR-like_transc_reg"/>
</dbReference>
<dbReference type="PROSITE" id="PS50977">
    <property type="entry name" value="HTH_TETR_2"/>
    <property type="match status" value="1"/>
</dbReference>
<feature type="domain" description="HTH tetR-type" evidence="3">
    <location>
        <begin position="8"/>
        <end position="68"/>
    </location>
</feature>
<dbReference type="Pfam" id="PF00440">
    <property type="entry name" value="TetR_N"/>
    <property type="match status" value="1"/>
</dbReference>
<keyword evidence="5" id="KW-1185">Reference proteome</keyword>
<accession>A0A7W8QGP4</accession>
<dbReference type="GO" id="GO:0000976">
    <property type="term" value="F:transcription cis-regulatory region binding"/>
    <property type="evidence" value="ECO:0007669"/>
    <property type="project" value="TreeGrafter"/>
</dbReference>
<organism evidence="4 5">
    <name type="scientific">Nocardiopsis composta</name>
    <dbReference type="NCBI Taxonomy" id="157465"/>
    <lineage>
        <taxon>Bacteria</taxon>
        <taxon>Bacillati</taxon>
        <taxon>Actinomycetota</taxon>
        <taxon>Actinomycetes</taxon>
        <taxon>Streptosporangiales</taxon>
        <taxon>Nocardiopsidaceae</taxon>
        <taxon>Nocardiopsis</taxon>
    </lineage>
</organism>
<dbReference type="RefSeq" id="WP_184387761.1">
    <property type="nucleotide sequence ID" value="NZ_BAAAJD010000024.1"/>
</dbReference>
<dbReference type="InterPro" id="IPR036271">
    <property type="entry name" value="Tet_transcr_reg_TetR-rel_C_sf"/>
</dbReference>
<evidence type="ECO:0000256" key="1">
    <source>
        <dbReference type="ARBA" id="ARBA00023125"/>
    </source>
</evidence>
<reference evidence="4 5" key="1">
    <citation type="submission" date="2020-08" db="EMBL/GenBank/DDBJ databases">
        <title>Sequencing the genomes of 1000 actinobacteria strains.</title>
        <authorList>
            <person name="Klenk H.-P."/>
        </authorList>
    </citation>
    <scope>NUCLEOTIDE SEQUENCE [LARGE SCALE GENOMIC DNA]</scope>
    <source>
        <strain evidence="4 5">DSM 44551</strain>
    </source>
</reference>
<name>A0A7W8QGP4_9ACTN</name>
<dbReference type="Gene3D" id="1.10.357.10">
    <property type="entry name" value="Tetracycline Repressor, domain 2"/>
    <property type="match status" value="1"/>
</dbReference>
<dbReference type="PANTHER" id="PTHR30055:SF226">
    <property type="entry name" value="HTH-TYPE TRANSCRIPTIONAL REGULATOR PKSA"/>
    <property type="match status" value="1"/>
</dbReference>
<keyword evidence="1 2" id="KW-0238">DNA-binding</keyword>
<protein>
    <submittedName>
        <fullName evidence="4">AcrR family transcriptional regulator</fullName>
    </submittedName>
</protein>
<dbReference type="SUPFAM" id="SSF48498">
    <property type="entry name" value="Tetracyclin repressor-like, C-terminal domain"/>
    <property type="match status" value="1"/>
</dbReference>
<dbReference type="InterPro" id="IPR001647">
    <property type="entry name" value="HTH_TetR"/>
</dbReference>
<dbReference type="EMBL" id="JACHDB010000001">
    <property type="protein sequence ID" value="MBB5430123.1"/>
    <property type="molecule type" value="Genomic_DNA"/>
</dbReference>
<dbReference type="PRINTS" id="PR00455">
    <property type="entry name" value="HTHTETR"/>
</dbReference>
<dbReference type="AlphaFoldDB" id="A0A7W8QGP4"/>
<dbReference type="GO" id="GO:0003700">
    <property type="term" value="F:DNA-binding transcription factor activity"/>
    <property type="evidence" value="ECO:0007669"/>
    <property type="project" value="TreeGrafter"/>
</dbReference>
<evidence type="ECO:0000313" key="5">
    <source>
        <dbReference type="Proteomes" id="UP000572635"/>
    </source>
</evidence>
<dbReference type="InterPro" id="IPR009057">
    <property type="entry name" value="Homeodomain-like_sf"/>
</dbReference>
<comment type="caution">
    <text evidence="4">The sequence shown here is derived from an EMBL/GenBank/DDBJ whole genome shotgun (WGS) entry which is preliminary data.</text>
</comment>
<evidence type="ECO:0000313" key="4">
    <source>
        <dbReference type="EMBL" id="MBB5430123.1"/>
    </source>
</evidence>
<proteinExistence type="predicted"/>
<evidence type="ECO:0000259" key="3">
    <source>
        <dbReference type="PROSITE" id="PS50977"/>
    </source>
</evidence>
<gene>
    <name evidence="4" type="ORF">HDA36_000207</name>
</gene>
<dbReference type="Proteomes" id="UP000572635">
    <property type="component" value="Unassembled WGS sequence"/>
</dbReference>
<dbReference type="PANTHER" id="PTHR30055">
    <property type="entry name" value="HTH-TYPE TRANSCRIPTIONAL REGULATOR RUTR"/>
    <property type="match status" value="1"/>
</dbReference>
<feature type="DNA-binding region" description="H-T-H motif" evidence="2">
    <location>
        <begin position="31"/>
        <end position="50"/>
    </location>
</feature>
<dbReference type="SUPFAM" id="SSF46689">
    <property type="entry name" value="Homeodomain-like"/>
    <property type="match status" value="1"/>
</dbReference>
<evidence type="ECO:0000256" key="2">
    <source>
        <dbReference type="PROSITE-ProRule" id="PRU00335"/>
    </source>
</evidence>